<evidence type="ECO:0000256" key="1">
    <source>
        <dbReference type="ARBA" id="ARBA00022801"/>
    </source>
</evidence>
<protein>
    <recommendedName>
        <fullName evidence="2">Peptidase S9 prolyl oligopeptidase catalytic domain-containing protein</fullName>
    </recommendedName>
</protein>
<dbReference type="InterPro" id="IPR029058">
    <property type="entry name" value="AB_hydrolase_fold"/>
</dbReference>
<evidence type="ECO:0000313" key="3">
    <source>
        <dbReference type="EMBL" id="SVA39197.1"/>
    </source>
</evidence>
<dbReference type="AlphaFoldDB" id="A0A381VHR4"/>
<gene>
    <name evidence="3" type="ORF">METZ01_LOCUS92051</name>
</gene>
<evidence type="ECO:0000259" key="2">
    <source>
        <dbReference type="Pfam" id="PF00326"/>
    </source>
</evidence>
<dbReference type="GO" id="GO:0004252">
    <property type="term" value="F:serine-type endopeptidase activity"/>
    <property type="evidence" value="ECO:0007669"/>
    <property type="project" value="TreeGrafter"/>
</dbReference>
<organism evidence="3">
    <name type="scientific">marine metagenome</name>
    <dbReference type="NCBI Taxonomy" id="408172"/>
    <lineage>
        <taxon>unclassified sequences</taxon>
        <taxon>metagenomes</taxon>
        <taxon>ecological metagenomes</taxon>
    </lineage>
</organism>
<dbReference type="SUPFAM" id="SSF53474">
    <property type="entry name" value="alpha/beta-Hydrolases"/>
    <property type="match status" value="1"/>
</dbReference>
<accession>A0A381VHR4</accession>
<sequence length="650" mass="72912">VSNSKLLRSLFYFVASLSLFATFVQAQLIPASSFFERSAVDEIKISPDGSHIAITVSGDEESSLIIINLTSGKFVASFDAPGYQKIGNFYWVNEERIVFSTLLVRGGLDIPFPIGLIYALNIDNTRKYQLVSLTRDSGVFFISNLIADDPDHIRVIRQQVRRRSMALGRPDSFLLDVYRRPGRSSDNLSNRVSSPLRSGNLYSDSSGYPRVAAGKNDSNTFDVSFLYETDWIKIESFLRVDNRPLKYFDFVGFNSRNSQFYYIGVGEQGVRGLYLYDHQLRSNELLFQHPSFDIDREAIIFASDKITILGVKFVGDVFEQYYFGDHPEIQLHQSLDAAFPGEMMRITSSTLDGAKAVVGVFGPKRWGDFFLLDTASLRLEPIMNRSDLLLPELMAEVSPFAIRATDGLVVHGYITKPKEASGPVPMIVIPHGGPIGVRDSLLFNREAQFFANHGFAVLQINFRGSGGYGVPFEESGYREWGLGIIDDITQATNWAIQTDIADQDKICIYGSSFGAYAAFTSVVREPDLYRCAIGYAGVYDLTKMDRSDIPWQLGEDSYLEEAVGVNEGDLRAQSPVYNADKINVPILIAHGGQDRRAPPFHARDMREALEDEGKEVEWLYESAEGHGFYSTENNVNFYNEILAFLNKHLK</sequence>
<reference evidence="3" key="1">
    <citation type="submission" date="2018-05" db="EMBL/GenBank/DDBJ databases">
        <authorList>
            <person name="Lanie J.A."/>
            <person name="Ng W.-L."/>
            <person name="Kazmierczak K.M."/>
            <person name="Andrzejewski T.M."/>
            <person name="Davidsen T.M."/>
            <person name="Wayne K.J."/>
            <person name="Tettelin H."/>
            <person name="Glass J.I."/>
            <person name="Rusch D."/>
            <person name="Podicherti R."/>
            <person name="Tsui H.-C.T."/>
            <person name="Winkler M.E."/>
        </authorList>
    </citation>
    <scope>NUCLEOTIDE SEQUENCE</scope>
</reference>
<name>A0A381VHR4_9ZZZZ</name>
<dbReference type="GO" id="GO:0006508">
    <property type="term" value="P:proteolysis"/>
    <property type="evidence" value="ECO:0007669"/>
    <property type="project" value="InterPro"/>
</dbReference>
<proteinExistence type="predicted"/>
<dbReference type="SUPFAM" id="SSF82171">
    <property type="entry name" value="DPP6 N-terminal domain-like"/>
    <property type="match status" value="1"/>
</dbReference>
<dbReference type="InterPro" id="IPR001375">
    <property type="entry name" value="Peptidase_S9_cat"/>
</dbReference>
<dbReference type="Pfam" id="PF00326">
    <property type="entry name" value="Peptidase_S9"/>
    <property type="match status" value="1"/>
</dbReference>
<dbReference type="EMBL" id="UINC01008718">
    <property type="protein sequence ID" value="SVA39197.1"/>
    <property type="molecule type" value="Genomic_DNA"/>
</dbReference>
<dbReference type="PANTHER" id="PTHR42776:SF27">
    <property type="entry name" value="DIPEPTIDYL PEPTIDASE FAMILY MEMBER 6"/>
    <property type="match status" value="1"/>
</dbReference>
<dbReference type="PANTHER" id="PTHR42776">
    <property type="entry name" value="SERINE PEPTIDASE S9 FAMILY MEMBER"/>
    <property type="match status" value="1"/>
</dbReference>
<keyword evidence="1" id="KW-0378">Hydrolase</keyword>
<dbReference type="Gene3D" id="3.40.50.1820">
    <property type="entry name" value="alpha/beta hydrolase"/>
    <property type="match status" value="1"/>
</dbReference>
<feature type="non-terminal residue" evidence="3">
    <location>
        <position position="1"/>
    </location>
</feature>
<feature type="domain" description="Peptidase S9 prolyl oligopeptidase catalytic" evidence="2">
    <location>
        <begin position="443"/>
        <end position="650"/>
    </location>
</feature>